<dbReference type="Proteomes" id="UP001300012">
    <property type="component" value="Unassembled WGS sequence"/>
</dbReference>
<evidence type="ECO:0000313" key="1">
    <source>
        <dbReference type="EMBL" id="MCR8633927.1"/>
    </source>
</evidence>
<dbReference type="RefSeq" id="WP_258215497.1">
    <property type="nucleotide sequence ID" value="NZ_JANQBD010000017.1"/>
</dbReference>
<keyword evidence="2" id="KW-1185">Reference proteome</keyword>
<reference evidence="1 2" key="1">
    <citation type="submission" date="2022-08" db="EMBL/GenBank/DDBJ databases">
        <title>Paenibacillus endoradicis sp. nov., Paenibacillus radicibacter sp. nov and Paenibacillus pararadicis sp. nov., three cold-adapted plant growth-promoting bacteria isolated from root of Larix gmelinii in Great Khingan.</title>
        <authorList>
            <person name="Xue H."/>
        </authorList>
    </citation>
    <scope>NUCLEOTIDE SEQUENCE [LARGE SCALE GENOMIC DNA]</scope>
    <source>
        <strain evidence="1 2">N5-1-1-5</strain>
    </source>
</reference>
<dbReference type="EMBL" id="JANQBD010000017">
    <property type="protein sequence ID" value="MCR8633927.1"/>
    <property type="molecule type" value="Genomic_DNA"/>
</dbReference>
<sequence length="225" mass="26553">MLTMKKFLNVENDVLAGEKQIFSLKDNWDLFRPHLEDADVVTSLRRCLGIRSSEEWDQDEDAPWTYTPSDYWVTKLDDQVQADIEYQSEKKSLFESMFGLEVNIEDDEFWDDFYESEAFSELDYRYYEKYQPKKYELDWYRWVHGCFFIAPFVATLLKTAIEDAEGILILTSETHSVASFTKNNVLYYADLLIEWDSVKDLEAFMGELTEVKFLANNNAFSEKVA</sequence>
<proteinExistence type="predicted"/>
<accession>A0ABT1YLN2</accession>
<protein>
    <submittedName>
        <fullName evidence="1">Uncharacterized protein</fullName>
    </submittedName>
</protein>
<gene>
    <name evidence="1" type="ORF">NV381_22320</name>
</gene>
<comment type="caution">
    <text evidence="1">The sequence shown here is derived from an EMBL/GenBank/DDBJ whole genome shotgun (WGS) entry which is preliminary data.</text>
</comment>
<name>A0ABT1YLN2_9BACL</name>
<evidence type="ECO:0000313" key="2">
    <source>
        <dbReference type="Proteomes" id="UP001300012"/>
    </source>
</evidence>
<organism evidence="1 2">
    <name type="scientific">Paenibacillus radicis</name>
    <name type="common">ex Xue et al. 2023</name>
    <dbReference type="NCBI Taxonomy" id="2972489"/>
    <lineage>
        <taxon>Bacteria</taxon>
        <taxon>Bacillati</taxon>
        <taxon>Bacillota</taxon>
        <taxon>Bacilli</taxon>
        <taxon>Bacillales</taxon>
        <taxon>Paenibacillaceae</taxon>
        <taxon>Paenibacillus</taxon>
    </lineage>
</organism>